<name>A0A6G1JYJ1_9PLEO</name>
<dbReference type="OrthoDB" id="4764735at2759"/>
<evidence type="ECO:0000313" key="3">
    <source>
        <dbReference type="Proteomes" id="UP000799428"/>
    </source>
</evidence>
<evidence type="ECO:0000313" key="2">
    <source>
        <dbReference type="EMBL" id="KAF2705281.1"/>
    </source>
</evidence>
<sequence length="451" mass="50915">MTRQRKMAHSVDITDATTTTTTTTNSEEKEEEDDDDDTSAKSKESHRSEGKPDRSKEKDSCIPPDVIFSFGPNGTCFYKLGHLWNFCLSTDTIKHVDSSNVRELFAAAVTEDGGFFMAYEDKNKIPVWQWVKGQAAQLNANHCNLFPLLSQHKAAPSLKLTTLTFGPFGSYFTRVDREINYSSSLSPSLVEEIQEKKLAANTINKERVYPAQVALGAGGAWAVIWSDESWSWSAGLNHRLMGYLRSEEPKEDAGQAPVFIALSPHNEDEFFLVLKNGHLLYSLRELSMESTQKLNRLSLGYMQSRAKKDGTTFFHQQSVGNVTKSITITPDTDFPVGFEKKHSPFERAEVRVDRPPVAVMRYKTMETWRRFQSSPFSRRENLVAMSTAGLCTATACRSVGLSKCDDGYSSSWRGCWHWSWLLGSGKQNEELKTMADWIRNFTMYSMAELCT</sequence>
<evidence type="ECO:0000256" key="1">
    <source>
        <dbReference type="SAM" id="MobiDB-lite"/>
    </source>
</evidence>
<reference evidence="2" key="1">
    <citation type="journal article" date="2020" name="Stud. Mycol.">
        <title>101 Dothideomycetes genomes: a test case for predicting lifestyles and emergence of pathogens.</title>
        <authorList>
            <person name="Haridas S."/>
            <person name="Albert R."/>
            <person name="Binder M."/>
            <person name="Bloem J."/>
            <person name="Labutti K."/>
            <person name="Salamov A."/>
            <person name="Andreopoulos B."/>
            <person name="Baker S."/>
            <person name="Barry K."/>
            <person name="Bills G."/>
            <person name="Bluhm B."/>
            <person name="Cannon C."/>
            <person name="Castanera R."/>
            <person name="Culley D."/>
            <person name="Daum C."/>
            <person name="Ezra D."/>
            <person name="Gonzalez J."/>
            <person name="Henrissat B."/>
            <person name="Kuo A."/>
            <person name="Liang C."/>
            <person name="Lipzen A."/>
            <person name="Lutzoni F."/>
            <person name="Magnuson J."/>
            <person name="Mondo S."/>
            <person name="Nolan M."/>
            <person name="Ohm R."/>
            <person name="Pangilinan J."/>
            <person name="Park H.-J."/>
            <person name="Ramirez L."/>
            <person name="Alfaro M."/>
            <person name="Sun H."/>
            <person name="Tritt A."/>
            <person name="Yoshinaga Y."/>
            <person name="Zwiers L.-H."/>
            <person name="Turgeon B."/>
            <person name="Goodwin S."/>
            <person name="Spatafora J."/>
            <person name="Crous P."/>
            <person name="Grigoriev I."/>
        </authorList>
    </citation>
    <scope>NUCLEOTIDE SEQUENCE</scope>
    <source>
        <strain evidence="2">CBS 279.74</strain>
    </source>
</reference>
<feature type="compositionally biased region" description="Low complexity" evidence="1">
    <location>
        <begin position="14"/>
        <end position="25"/>
    </location>
</feature>
<accession>A0A6G1JYJ1</accession>
<feature type="compositionally biased region" description="Acidic residues" evidence="1">
    <location>
        <begin position="28"/>
        <end position="37"/>
    </location>
</feature>
<organism evidence="2 3">
    <name type="scientific">Pleomassaria siparia CBS 279.74</name>
    <dbReference type="NCBI Taxonomy" id="1314801"/>
    <lineage>
        <taxon>Eukaryota</taxon>
        <taxon>Fungi</taxon>
        <taxon>Dikarya</taxon>
        <taxon>Ascomycota</taxon>
        <taxon>Pezizomycotina</taxon>
        <taxon>Dothideomycetes</taxon>
        <taxon>Pleosporomycetidae</taxon>
        <taxon>Pleosporales</taxon>
        <taxon>Pleomassariaceae</taxon>
        <taxon>Pleomassaria</taxon>
    </lineage>
</organism>
<feature type="compositionally biased region" description="Basic and acidic residues" evidence="1">
    <location>
        <begin position="38"/>
        <end position="59"/>
    </location>
</feature>
<keyword evidence="3" id="KW-1185">Reference proteome</keyword>
<dbReference type="Proteomes" id="UP000799428">
    <property type="component" value="Unassembled WGS sequence"/>
</dbReference>
<dbReference type="AlphaFoldDB" id="A0A6G1JYJ1"/>
<protein>
    <submittedName>
        <fullName evidence="2">Uncharacterized protein</fullName>
    </submittedName>
</protein>
<feature type="non-terminal residue" evidence="2">
    <location>
        <position position="1"/>
    </location>
</feature>
<feature type="region of interest" description="Disordered" evidence="1">
    <location>
        <begin position="1"/>
        <end position="59"/>
    </location>
</feature>
<dbReference type="EMBL" id="MU005779">
    <property type="protein sequence ID" value="KAF2705281.1"/>
    <property type="molecule type" value="Genomic_DNA"/>
</dbReference>
<proteinExistence type="predicted"/>
<gene>
    <name evidence="2" type="ORF">K504DRAFT_494192</name>
</gene>